<protein>
    <submittedName>
        <fullName evidence="1">Uncharacterized protein</fullName>
    </submittedName>
</protein>
<dbReference type="AlphaFoldDB" id="A0AAU9WZA9"/>
<evidence type="ECO:0000313" key="2">
    <source>
        <dbReference type="Proteomes" id="UP001159428"/>
    </source>
</evidence>
<evidence type="ECO:0000313" key="1">
    <source>
        <dbReference type="EMBL" id="CAH3131599.1"/>
    </source>
</evidence>
<comment type="caution">
    <text evidence="1">The sequence shown here is derived from an EMBL/GenBank/DDBJ whole genome shotgun (WGS) entry which is preliminary data.</text>
</comment>
<reference evidence="1 2" key="1">
    <citation type="submission" date="2022-05" db="EMBL/GenBank/DDBJ databases">
        <authorList>
            <consortium name="Genoscope - CEA"/>
            <person name="William W."/>
        </authorList>
    </citation>
    <scope>NUCLEOTIDE SEQUENCE [LARGE SCALE GENOMIC DNA]</scope>
</reference>
<dbReference type="EMBL" id="CALNXJ010000026">
    <property type="protein sequence ID" value="CAH3131599.1"/>
    <property type="molecule type" value="Genomic_DNA"/>
</dbReference>
<proteinExistence type="predicted"/>
<keyword evidence="2" id="KW-1185">Reference proteome</keyword>
<sequence length="83" mass="9779">MSSLEGAFAPIAVQRGTGSYYRGYIKPPERFISTQLSGGLRVLYQKLEEKNKACVRKKLYCSERLQYQKFHYLLEIQIYSSYW</sequence>
<name>A0AAU9WZA9_9CNID</name>
<gene>
    <name evidence="1" type="ORF">PMEA_00014741</name>
</gene>
<organism evidence="1 2">
    <name type="scientific">Pocillopora meandrina</name>
    <dbReference type="NCBI Taxonomy" id="46732"/>
    <lineage>
        <taxon>Eukaryota</taxon>
        <taxon>Metazoa</taxon>
        <taxon>Cnidaria</taxon>
        <taxon>Anthozoa</taxon>
        <taxon>Hexacorallia</taxon>
        <taxon>Scleractinia</taxon>
        <taxon>Astrocoeniina</taxon>
        <taxon>Pocilloporidae</taxon>
        <taxon>Pocillopora</taxon>
    </lineage>
</organism>
<dbReference type="Proteomes" id="UP001159428">
    <property type="component" value="Unassembled WGS sequence"/>
</dbReference>
<accession>A0AAU9WZA9</accession>